<feature type="compositionally biased region" description="Basic and acidic residues" evidence="2">
    <location>
        <begin position="322"/>
        <end position="334"/>
    </location>
</feature>
<feature type="compositionally biased region" description="Polar residues" evidence="2">
    <location>
        <begin position="951"/>
        <end position="960"/>
    </location>
</feature>
<keyword evidence="3" id="KW-0472">Membrane</keyword>
<dbReference type="VEuPathDB" id="FungiDB:AFLA_001204"/>
<feature type="compositionally biased region" description="Polar residues" evidence="2">
    <location>
        <begin position="900"/>
        <end position="920"/>
    </location>
</feature>
<dbReference type="EMBL" id="CP044622">
    <property type="protein sequence ID" value="QRD82365.1"/>
    <property type="molecule type" value="Genomic_DNA"/>
</dbReference>
<dbReference type="Gene3D" id="2.60.40.10">
    <property type="entry name" value="Immunoglobulins"/>
    <property type="match status" value="1"/>
</dbReference>
<feature type="compositionally biased region" description="Polar residues" evidence="2">
    <location>
        <begin position="1009"/>
        <end position="1019"/>
    </location>
</feature>
<reference evidence="6" key="1">
    <citation type="journal article" date="2021" name="G3 (Bethesda)">
        <title>Chromosome assembled and annotated genome sequence of Aspergillus flavus NRRL 3357.</title>
        <authorList>
            <person name="Skerker J.M."/>
            <person name="Pianalto K.M."/>
            <person name="Mondo S.J."/>
            <person name="Yang K."/>
            <person name="Arkin A.P."/>
            <person name="Keller N.P."/>
            <person name="Grigoriev I.V."/>
            <person name="Louise Glass N.L."/>
        </authorList>
    </citation>
    <scope>NUCLEOTIDE SEQUENCE [LARGE SCALE GENOMIC DNA]</scope>
    <source>
        <strain evidence="6">ATCC 200026 / FGSC A1120 / IAM 13836 / NRRL 3357 / JCM 12722 / SRRC 167</strain>
    </source>
</reference>
<evidence type="ECO:0000313" key="6">
    <source>
        <dbReference type="Proteomes" id="UP000596276"/>
    </source>
</evidence>
<feature type="compositionally biased region" description="Polar residues" evidence="2">
    <location>
        <begin position="1077"/>
        <end position="1091"/>
    </location>
</feature>
<dbReference type="CDD" id="cd00063">
    <property type="entry name" value="FN3"/>
    <property type="match status" value="1"/>
</dbReference>
<feature type="region of interest" description="Disordered" evidence="2">
    <location>
        <begin position="762"/>
        <end position="796"/>
    </location>
</feature>
<feature type="compositionally biased region" description="Basic and acidic residues" evidence="2">
    <location>
        <begin position="1169"/>
        <end position="1181"/>
    </location>
</feature>
<dbReference type="InterPro" id="IPR003961">
    <property type="entry name" value="FN3_dom"/>
</dbReference>
<protein>
    <submittedName>
        <fullName evidence="5">Fibronectin type III domain protein</fullName>
    </submittedName>
</protein>
<dbReference type="PROSITE" id="PS50853">
    <property type="entry name" value="FN3"/>
    <property type="match status" value="1"/>
</dbReference>
<feature type="region of interest" description="Disordered" evidence="2">
    <location>
        <begin position="278"/>
        <end position="334"/>
    </location>
</feature>
<evidence type="ECO:0000256" key="1">
    <source>
        <dbReference type="SAM" id="Coils"/>
    </source>
</evidence>
<evidence type="ECO:0000259" key="4">
    <source>
        <dbReference type="PROSITE" id="PS50853"/>
    </source>
</evidence>
<sequence length="1198" mass="131800">MEPGCGRSRCWLLGVPQRPNEQAKVTGFLPLQFLGMSRTSVALTHMQQTLLYGVTVMIGLVRLPTVLDYCPEKKWISKRLASLANLSVSPLLSYPSPWVSDAGMYEPLHLSFDAYPSVVPRVRVRGVMALFLAVTILWALIWLLYRAWQVCQTPNDVLVEKLGLDIPPPPEVTLEQITAREIRIAWKQPEFHNSIHKHIIQVNGSKVGESKRAETAVEILNLAPGNIYHICVLSVSAANFQTPSAIIHVRTQSLPLSQAQQNAPVGGPTIRASVPRSTAGLAAPSAPVMSREHSGGQLPTKRSSAGRKQSPAASGPESSHGNIEDLQKNVTNGDRDETLEKLADRLKSLQQENENVEKQTADEEEEHIALLKELEKQRDDLRKRVKEKDEASGDLKKHVYKLESVNRTVQSEKAKRERLLQQKESERKKRKDDIVRWRERTSRMTVDAAQAREEKARIEEDGKKRADEVREKIAKEQAEMKVIDDEIQDKGGRVKKLEEERQGHQGPDSEDGKELDRIDNERARQWEIKLSNLHARYATLVNIHAQAQQQYQEAQERLKWLTTQGPGSTAPFSLPALDLDLSNTATIRPRRHRSSLTSNVSSPMNFTAMEPSFSGGINYNPPSTSSPTFGPSPAFFNINNGMTIPGLSSQAADAISELSFSNPQMSPRADALLPSDLLGDEESPELPRPIVRPQMSDVEQSSGQLEGFPQGPPSPDSSESRPGSIFASPHENRNQEADSQPIRLGDAAEAPKSASRRLSGLFGFHRPRGKTLADEPPLLGTLKPGQSQSFPRNLDEMDPIGARRRRLSYTGNWANPMSLFPRSNTTGVTTDSSSDHMPSRRAALTSIFSPSRFGFGSGGGLMKSGEHSDLSTGYNQFSPRHDPIDPSSILGTVRRGSLSPRPSSTFSFENQLPHPSTDNQHFGWPSAEKPGHRSPLGFSWASPSTWSRAHSRRQSTSYGSSGHLPLGLTGEPDFLEDSSFERQGRPLQAPIGTRPSSSHRPITPKLNPTAPTFKTVISRSSEKGKDKDGEMAIDNGADTSFEFLMSDGSPSEPRTSKESYSRSLTVFTGDSYESLEQVPSTASADNSSSKESFIRKITRKGSSGKFSSWKDRSGLFSKKGDTSQGDIEEDGNSESLLAKSVDSTVSSAPSADRSTRSSLGFFSRKSKKTDKAASETSERPSEQASETGGEEHSEDIHA</sequence>
<feature type="region of interest" description="Disordered" evidence="2">
    <location>
        <begin position="951"/>
        <end position="1198"/>
    </location>
</feature>
<keyword evidence="3" id="KW-1133">Transmembrane helix</keyword>
<evidence type="ECO:0000256" key="3">
    <source>
        <dbReference type="SAM" id="Phobius"/>
    </source>
</evidence>
<keyword evidence="1" id="KW-0175">Coiled coil</keyword>
<dbReference type="SUPFAM" id="SSF49265">
    <property type="entry name" value="Fibronectin type III"/>
    <property type="match status" value="1"/>
</dbReference>
<dbReference type="InterPro" id="IPR013783">
    <property type="entry name" value="Ig-like_fold"/>
</dbReference>
<feature type="region of interest" description="Disordered" evidence="2">
    <location>
        <begin position="486"/>
        <end position="516"/>
    </location>
</feature>
<feature type="compositionally biased region" description="Basic and acidic residues" evidence="2">
    <location>
        <begin position="486"/>
        <end position="503"/>
    </location>
</feature>
<proteinExistence type="predicted"/>
<dbReference type="SMART" id="SM00060">
    <property type="entry name" value="FN3"/>
    <property type="match status" value="1"/>
</dbReference>
<feature type="coiled-coil region" evidence="1">
    <location>
        <begin position="537"/>
        <end position="564"/>
    </location>
</feature>
<feature type="compositionally biased region" description="Basic and acidic residues" evidence="2">
    <location>
        <begin position="1020"/>
        <end position="1030"/>
    </location>
</feature>
<dbReference type="Proteomes" id="UP000596276">
    <property type="component" value="Chromosome 2"/>
</dbReference>
<feature type="region of interest" description="Disordered" evidence="2">
    <location>
        <begin position="446"/>
        <end position="467"/>
    </location>
</feature>
<dbReference type="Pfam" id="PF00041">
    <property type="entry name" value="fn3"/>
    <property type="match status" value="1"/>
</dbReference>
<name>A0A7U2MEM8_ASPFN</name>
<feature type="transmembrane region" description="Helical" evidence="3">
    <location>
        <begin position="127"/>
        <end position="145"/>
    </location>
</feature>
<feature type="compositionally biased region" description="Basic and acidic residues" evidence="2">
    <location>
        <begin position="450"/>
        <end position="467"/>
    </location>
</feature>
<feature type="region of interest" description="Disordered" evidence="2">
    <location>
        <begin position="661"/>
        <end position="740"/>
    </location>
</feature>
<accession>A0A7U2MEM8</accession>
<feature type="compositionally biased region" description="Basic and acidic residues" evidence="2">
    <location>
        <begin position="1108"/>
        <end position="1121"/>
    </location>
</feature>
<feature type="region of interest" description="Disordered" evidence="2">
    <location>
        <begin position="877"/>
        <end position="938"/>
    </location>
</feature>
<organism evidence="5 6">
    <name type="scientific">Aspergillus flavus (strain ATCC 200026 / FGSC A1120 / IAM 13836 / NRRL 3357 / JCM 12722 / SRRC 167)</name>
    <dbReference type="NCBI Taxonomy" id="332952"/>
    <lineage>
        <taxon>Eukaryota</taxon>
        <taxon>Fungi</taxon>
        <taxon>Dikarya</taxon>
        <taxon>Ascomycota</taxon>
        <taxon>Pezizomycotina</taxon>
        <taxon>Eurotiomycetes</taxon>
        <taxon>Eurotiomycetidae</taxon>
        <taxon>Eurotiales</taxon>
        <taxon>Aspergillaceae</taxon>
        <taxon>Aspergillus</taxon>
        <taxon>Aspergillus subgen. Circumdati</taxon>
    </lineage>
</organism>
<evidence type="ECO:0000313" key="5">
    <source>
        <dbReference type="EMBL" id="QRD82365.1"/>
    </source>
</evidence>
<feature type="domain" description="Fibronectin type-III" evidence="4">
    <location>
        <begin position="168"/>
        <end position="254"/>
    </location>
</feature>
<evidence type="ECO:0000256" key="2">
    <source>
        <dbReference type="SAM" id="MobiDB-lite"/>
    </source>
</evidence>
<keyword evidence="3" id="KW-0812">Transmembrane</keyword>
<feature type="compositionally biased region" description="Basic and acidic residues" evidence="2">
    <location>
        <begin position="1189"/>
        <end position="1198"/>
    </location>
</feature>
<dbReference type="VEuPathDB" id="FungiDB:F9C07_2100013"/>
<keyword evidence="6" id="KW-1185">Reference proteome</keyword>
<gene>
    <name evidence="5" type="ORF">F9C07_2100013</name>
</gene>
<dbReference type="AlphaFoldDB" id="A0A7U2MEM8"/>
<dbReference type="InterPro" id="IPR036116">
    <property type="entry name" value="FN3_sf"/>
</dbReference>